<feature type="transmembrane region" description="Helical" evidence="4">
    <location>
        <begin position="299"/>
        <end position="323"/>
    </location>
</feature>
<dbReference type="OrthoDB" id="9806995at2"/>
<dbReference type="PRINTS" id="PR00344">
    <property type="entry name" value="BCTRLSENSOR"/>
</dbReference>
<dbReference type="SUPFAM" id="SSF47384">
    <property type="entry name" value="Homodimeric domain of signal transducing histidine kinase"/>
    <property type="match status" value="1"/>
</dbReference>
<sequence>MRKLFFLLLICCFTFAARAADTVTVDDGQSVFLTRRYVDVLEDHKGNFLAQQVINSTQFHPPASSLPFLRYADSAIWVRFTLRNKSDEPFIHITINSGIIDAFDLFTQATDQRIIHVGVQHNGVSNGIINSGVRSIDYSVPPGHAIQVYLCIRSNDSLAIPISVQSDDSFERDVAANNLVLGVFMGIILVMILYNLILFVLVKDVNYLYYIIYVFFLGITQWQIRGLNLDFLNINKVVANNYLVPVVRVCFWVSILLFVQEFLQIKINMGRRYRRFYIGLFAISILPVVAVLAGQTTIAFSLITSVAVINSISLIVIGLGLYLKGFKPAKFFMMGWSLFLFTILITILRNKGFIAYNSFMANIVLYSSAFELIIFSVALADRINFYRKQNQEVQNFALTIARENEKLITEQNISLENRVKERTQELIESNKHLSSTIENLKSAQIKLIEKEKMASLGQLTAGIAHEINNPINFVSSNIKPLKLDMAELFVLLDYYHQLDGAIDDTELRQRITEYRKEIDVDFIKAEIGTLLDGIEEGAGRTVEIVQSLRAFSRTDEPVLKPADINRSILTTLVILRSTIPYYIEIKPVLDKLPLLNCYPGKINQVFVNLINNSIQAIKAKPKHHKEYVQITTHDTPDSILIEITDSGLGMTEAVKQHIFDPFFTTKDIGEGTGLGLAIVFGIIEQHHGTIEVISAPGEGTTFKVKLPKTLGGGA</sequence>
<keyword evidence="8" id="KW-1185">Reference proteome</keyword>
<feature type="signal peptide" evidence="5">
    <location>
        <begin position="1"/>
        <end position="19"/>
    </location>
</feature>
<evidence type="ECO:0000313" key="8">
    <source>
        <dbReference type="Proteomes" id="UP000244168"/>
    </source>
</evidence>
<evidence type="ECO:0000256" key="1">
    <source>
        <dbReference type="ARBA" id="ARBA00000085"/>
    </source>
</evidence>
<reference evidence="7 8" key="1">
    <citation type="submission" date="2018-04" db="EMBL/GenBank/DDBJ databases">
        <title>Genomic Encyclopedia of Archaeal and Bacterial Type Strains, Phase II (KMG-II): from individual species to whole genera.</title>
        <authorList>
            <person name="Goeker M."/>
        </authorList>
    </citation>
    <scope>NUCLEOTIDE SEQUENCE [LARGE SCALE GENOMIC DNA]</scope>
    <source>
        <strain evidence="7 8">DSM 26809</strain>
    </source>
</reference>
<dbReference type="InterPro" id="IPR004358">
    <property type="entry name" value="Sig_transdc_His_kin-like_C"/>
</dbReference>
<dbReference type="InterPro" id="IPR003594">
    <property type="entry name" value="HATPase_dom"/>
</dbReference>
<dbReference type="Pfam" id="PF07696">
    <property type="entry name" value="7TMR-DISMED2"/>
    <property type="match status" value="1"/>
</dbReference>
<feature type="domain" description="Histidine kinase" evidence="6">
    <location>
        <begin position="462"/>
        <end position="710"/>
    </location>
</feature>
<dbReference type="InterPro" id="IPR003661">
    <property type="entry name" value="HisK_dim/P_dom"/>
</dbReference>
<protein>
    <recommendedName>
        <fullName evidence="2">histidine kinase</fullName>
        <ecNumber evidence="2">2.7.13.3</ecNumber>
    </recommendedName>
</protein>
<dbReference type="EC" id="2.7.13.3" evidence="2"/>
<dbReference type="EMBL" id="QAOQ01000001">
    <property type="protein sequence ID" value="PTR01228.1"/>
    <property type="molecule type" value="Genomic_DNA"/>
</dbReference>
<evidence type="ECO:0000259" key="6">
    <source>
        <dbReference type="PROSITE" id="PS50109"/>
    </source>
</evidence>
<feature type="transmembrane region" description="Helical" evidence="4">
    <location>
        <begin position="207"/>
        <end position="224"/>
    </location>
</feature>
<feature type="transmembrane region" description="Helical" evidence="4">
    <location>
        <begin position="179"/>
        <end position="200"/>
    </location>
</feature>
<dbReference type="PANTHER" id="PTHR43065:SF50">
    <property type="entry name" value="HISTIDINE KINASE"/>
    <property type="match status" value="1"/>
</dbReference>
<keyword evidence="5" id="KW-0732">Signal</keyword>
<dbReference type="InterPro" id="IPR036097">
    <property type="entry name" value="HisK_dim/P_sf"/>
</dbReference>
<dbReference type="AlphaFoldDB" id="A0A2T5JFM2"/>
<dbReference type="CDD" id="cd00082">
    <property type="entry name" value="HisKA"/>
    <property type="match status" value="1"/>
</dbReference>
<evidence type="ECO:0000256" key="5">
    <source>
        <dbReference type="SAM" id="SignalP"/>
    </source>
</evidence>
<dbReference type="PANTHER" id="PTHR43065">
    <property type="entry name" value="SENSOR HISTIDINE KINASE"/>
    <property type="match status" value="1"/>
</dbReference>
<dbReference type="SMART" id="SM00388">
    <property type="entry name" value="HisKA"/>
    <property type="match status" value="1"/>
</dbReference>
<dbReference type="Gene3D" id="2.60.40.2380">
    <property type="match status" value="1"/>
</dbReference>
<evidence type="ECO:0000256" key="2">
    <source>
        <dbReference type="ARBA" id="ARBA00012438"/>
    </source>
</evidence>
<dbReference type="SUPFAM" id="SSF55874">
    <property type="entry name" value="ATPase domain of HSP90 chaperone/DNA topoisomerase II/histidine kinase"/>
    <property type="match status" value="1"/>
</dbReference>
<organism evidence="7 8">
    <name type="scientific">Mucilaginibacter yixingensis</name>
    <dbReference type="NCBI Taxonomy" id="1295612"/>
    <lineage>
        <taxon>Bacteria</taxon>
        <taxon>Pseudomonadati</taxon>
        <taxon>Bacteroidota</taxon>
        <taxon>Sphingobacteriia</taxon>
        <taxon>Sphingobacteriales</taxon>
        <taxon>Sphingobacteriaceae</taxon>
        <taxon>Mucilaginibacter</taxon>
    </lineage>
</organism>
<feature type="transmembrane region" description="Helical" evidence="4">
    <location>
        <begin position="354"/>
        <end position="380"/>
    </location>
</feature>
<dbReference type="InterPro" id="IPR011622">
    <property type="entry name" value="7TMR_DISM_rcpt_extracell_dom2"/>
</dbReference>
<dbReference type="Proteomes" id="UP000244168">
    <property type="component" value="Unassembled WGS sequence"/>
</dbReference>
<dbReference type="PROSITE" id="PS50109">
    <property type="entry name" value="HIS_KIN"/>
    <property type="match status" value="1"/>
</dbReference>
<keyword evidence="4" id="KW-0812">Transmembrane</keyword>
<evidence type="ECO:0000313" key="7">
    <source>
        <dbReference type="EMBL" id="PTR01228.1"/>
    </source>
</evidence>
<dbReference type="RefSeq" id="WP_107826634.1">
    <property type="nucleotide sequence ID" value="NZ_CP160205.1"/>
</dbReference>
<evidence type="ECO:0000256" key="3">
    <source>
        <dbReference type="ARBA" id="ARBA00022553"/>
    </source>
</evidence>
<dbReference type="InterPro" id="IPR005467">
    <property type="entry name" value="His_kinase_dom"/>
</dbReference>
<keyword evidence="4" id="KW-0472">Membrane</keyword>
<name>A0A2T5JFM2_9SPHI</name>
<dbReference type="Gene3D" id="3.30.565.10">
    <property type="entry name" value="Histidine kinase-like ATPase, C-terminal domain"/>
    <property type="match status" value="1"/>
</dbReference>
<dbReference type="Pfam" id="PF02518">
    <property type="entry name" value="HATPase_c"/>
    <property type="match status" value="1"/>
</dbReference>
<dbReference type="InterPro" id="IPR036890">
    <property type="entry name" value="HATPase_C_sf"/>
</dbReference>
<feature type="chain" id="PRO_5015593539" description="histidine kinase" evidence="5">
    <location>
        <begin position="20"/>
        <end position="714"/>
    </location>
</feature>
<feature type="transmembrane region" description="Helical" evidence="4">
    <location>
        <begin position="244"/>
        <end position="263"/>
    </location>
</feature>
<dbReference type="SMART" id="SM00387">
    <property type="entry name" value="HATPase_c"/>
    <property type="match status" value="1"/>
</dbReference>
<keyword evidence="4" id="KW-1133">Transmembrane helix</keyword>
<dbReference type="Gene3D" id="1.10.287.130">
    <property type="match status" value="1"/>
</dbReference>
<accession>A0A2T5JFM2</accession>
<keyword evidence="3" id="KW-0597">Phosphoprotein</keyword>
<evidence type="ECO:0000256" key="4">
    <source>
        <dbReference type="SAM" id="Phobius"/>
    </source>
</evidence>
<proteinExistence type="predicted"/>
<feature type="transmembrane region" description="Helical" evidence="4">
    <location>
        <begin position="275"/>
        <end position="293"/>
    </location>
</feature>
<dbReference type="GO" id="GO:0000155">
    <property type="term" value="F:phosphorelay sensor kinase activity"/>
    <property type="evidence" value="ECO:0007669"/>
    <property type="project" value="InterPro"/>
</dbReference>
<comment type="caution">
    <text evidence="7">The sequence shown here is derived from an EMBL/GenBank/DDBJ whole genome shotgun (WGS) entry which is preliminary data.</text>
</comment>
<comment type="catalytic activity">
    <reaction evidence="1">
        <text>ATP + protein L-histidine = ADP + protein N-phospho-L-histidine.</text>
        <dbReference type="EC" id="2.7.13.3"/>
    </reaction>
</comment>
<feature type="transmembrane region" description="Helical" evidence="4">
    <location>
        <begin position="330"/>
        <end position="348"/>
    </location>
</feature>
<dbReference type="Pfam" id="PF07695">
    <property type="entry name" value="7TMR-DISM_7TM"/>
    <property type="match status" value="1"/>
</dbReference>
<dbReference type="InterPro" id="IPR011623">
    <property type="entry name" value="7TMR_DISM_rcpt_extracell_dom1"/>
</dbReference>
<gene>
    <name evidence="7" type="ORF">C8P68_101462</name>
</gene>